<dbReference type="EMBL" id="UFUW01000001">
    <property type="protein sequence ID" value="SUX20774.1"/>
    <property type="molecule type" value="Genomic_DNA"/>
</dbReference>
<keyword evidence="2" id="KW-1185">Reference proteome</keyword>
<dbReference type="Proteomes" id="UP000254572">
    <property type="component" value="Unassembled WGS sequence"/>
</dbReference>
<name>A0A381E3J8_9GAMM</name>
<dbReference type="OrthoDB" id="9948929at2"/>
<gene>
    <name evidence="1" type="ORF">NCTC13294_00830</name>
</gene>
<proteinExistence type="predicted"/>
<dbReference type="Pfam" id="PF09956">
    <property type="entry name" value="Phage_cement_2"/>
    <property type="match status" value="1"/>
</dbReference>
<evidence type="ECO:0008006" key="3">
    <source>
        <dbReference type="Google" id="ProtNLM"/>
    </source>
</evidence>
<protein>
    <recommendedName>
        <fullName evidence="3">Bacteriophage lambda head decoration protein D</fullName>
    </recommendedName>
</protein>
<sequence length="105" mass="10668">MPQANILSLGINLKEAVKRGQLVSMTGELATTGSKEPIGVAQYDGKAGERIPAIALGLADITASGLAVGDGVKANAGNAEKATSTAEAFAFVHSVEGSRVEIFIK</sequence>
<dbReference type="RefSeq" id="WP_115611090.1">
    <property type="nucleotide sequence ID" value="NZ_JBHLZC010000001.1"/>
</dbReference>
<organism evidence="1 2">
    <name type="scientific">Cardiobacterium valvarum</name>
    <dbReference type="NCBI Taxonomy" id="194702"/>
    <lineage>
        <taxon>Bacteria</taxon>
        <taxon>Pseudomonadati</taxon>
        <taxon>Pseudomonadota</taxon>
        <taxon>Gammaproteobacteria</taxon>
        <taxon>Cardiobacteriales</taxon>
        <taxon>Cardiobacteriaceae</taxon>
        <taxon>Cardiobacterium</taxon>
    </lineage>
</organism>
<dbReference type="InterPro" id="IPR011231">
    <property type="entry name" value="Phage_VT1-Sakai_H0018"/>
</dbReference>
<accession>A0A381E3J8</accession>
<dbReference type="AlphaFoldDB" id="A0A381E3J8"/>
<evidence type="ECO:0000313" key="1">
    <source>
        <dbReference type="EMBL" id="SUX20774.1"/>
    </source>
</evidence>
<reference evidence="1 2" key="1">
    <citation type="submission" date="2018-06" db="EMBL/GenBank/DDBJ databases">
        <authorList>
            <consortium name="Pathogen Informatics"/>
            <person name="Doyle S."/>
        </authorList>
    </citation>
    <scope>NUCLEOTIDE SEQUENCE [LARGE SCALE GENOMIC DNA]</scope>
    <source>
        <strain evidence="1 2">NCTC13294</strain>
    </source>
</reference>
<evidence type="ECO:0000313" key="2">
    <source>
        <dbReference type="Proteomes" id="UP000254572"/>
    </source>
</evidence>